<keyword evidence="1" id="KW-0812">Transmembrane</keyword>
<gene>
    <name evidence="2" type="ORF">UABAM_03727</name>
</gene>
<organism evidence="2 3">
    <name type="scientific">Uabimicrobium amorphum</name>
    <dbReference type="NCBI Taxonomy" id="2596890"/>
    <lineage>
        <taxon>Bacteria</taxon>
        <taxon>Pseudomonadati</taxon>
        <taxon>Planctomycetota</taxon>
        <taxon>Candidatus Uabimicrobiia</taxon>
        <taxon>Candidatus Uabimicrobiales</taxon>
        <taxon>Candidatus Uabimicrobiaceae</taxon>
        <taxon>Candidatus Uabimicrobium</taxon>
    </lineage>
</organism>
<dbReference type="Gene3D" id="3.30.700.10">
    <property type="entry name" value="Glycoprotein, Type 4 Pilin"/>
    <property type="match status" value="1"/>
</dbReference>
<dbReference type="InterPro" id="IPR045584">
    <property type="entry name" value="Pilin-like"/>
</dbReference>
<dbReference type="InterPro" id="IPR012902">
    <property type="entry name" value="N_methyl_site"/>
</dbReference>
<evidence type="ECO:0000256" key="1">
    <source>
        <dbReference type="SAM" id="Phobius"/>
    </source>
</evidence>
<dbReference type="Proteomes" id="UP000326354">
    <property type="component" value="Chromosome"/>
</dbReference>
<dbReference type="SUPFAM" id="SSF54523">
    <property type="entry name" value="Pili subunits"/>
    <property type="match status" value="1"/>
</dbReference>
<dbReference type="EMBL" id="AP019860">
    <property type="protein sequence ID" value="BBM85361.1"/>
    <property type="molecule type" value="Genomic_DNA"/>
</dbReference>
<keyword evidence="1" id="KW-0472">Membrane</keyword>
<dbReference type="PROSITE" id="PS00409">
    <property type="entry name" value="PROKAR_NTER_METHYL"/>
    <property type="match status" value="1"/>
</dbReference>
<evidence type="ECO:0000313" key="3">
    <source>
        <dbReference type="Proteomes" id="UP000326354"/>
    </source>
</evidence>
<dbReference type="PANTHER" id="PTHR30093">
    <property type="entry name" value="GENERAL SECRETION PATHWAY PROTEIN G"/>
    <property type="match status" value="1"/>
</dbReference>
<dbReference type="KEGG" id="uam:UABAM_03727"/>
<dbReference type="OrthoDB" id="282961at2"/>
<reference evidence="2 3" key="1">
    <citation type="submission" date="2019-08" db="EMBL/GenBank/DDBJ databases">
        <title>Complete genome sequence of Candidatus Uab amorphum.</title>
        <authorList>
            <person name="Shiratori T."/>
            <person name="Suzuki S."/>
            <person name="Kakizawa Y."/>
            <person name="Ishida K."/>
        </authorList>
    </citation>
    <scope>NUCLEOTIDE SEQUENCE [LARGE SCALE GENOMIC DNA]</scope>
    <source>
        <strain evidence="2 3">SRT547</strain>
    </source>
</reference>
<protein>
    <submittedName>
        <fullName evidence="2">Prepilin-type N-terminal cleavage/methylation domain-containing protein</fullName>
    </submittedName>
</protein>
<dbReference type="NCBIfam" id="TIGR02532">
    <property type="entry name" value="IV_pilin_GFxxxE"/>
    <property type="match status" value="1"/>
</dbReference>
<dbReference type="Pfam" id="PF07963">
    <property type="entry name" value="N_methyl"/>
    <property type="match status" value="1"/>
</dbReference>
<evidence type="ECO:0000313" key="2">
    <source>
        <dbReference type="EMBL" id="BBM85361.1"/>
    </source>
</evidence>
<accession>A0A5S9IQ24</accession>
<feature type="transmembrane region" description="Helical" evidence="1">
    <location>
        <begin position="12"/>
        <end position="33"/>
    </location>
</feature>
<keyword evidence="1" id="KW-1133">Transmembrane helix</keyword>
<dbReference type="AlphaFoldDB" id="A0A5S9IQ24"/>
<keyword evidence="3" id="KW-1185">Reference proteome</keyword>
<name>A0A5S9IQ24_UABAM</name>
<sequence length="254" mass="25628">MLNKKQKGFTLIELMIVVAIIAIIAAIAIPAFLRARITANEGGAVATLKSIFTSEGLFQSGNILDANANGSGEYGTLGELTGSYTRALGTTGGANTGQTQAFITASLRPSTDAGGLSAGAKSGYLYLVFLPGAVVVGDAAAGGPTTDATIAANVADAIFQEARFRAYAWPTVFNNTGIRCFAVNETGEVLTAPNTNGANPPVATYDGTTGANIPAAEDATATTGPADTPQFTGLFQSGQVGNGPNAMLWVAAGN</sequence>
<proteinExistence type="predicted"/>